<evidence type="ECO:0000256" key="5">
    <source>
        <dbReference type="ARBA" id="ARBA00023054"/>
    </source>
</evidence>
<keyword evidence="7" id="KW-0137">Centromere</keyword>
<keyword evidence="6" id="KW-0539">Nucleus</keyword>
<organism evidence="10 11">
    <name type="scientific">Stichopus japonicus</name>
    <name type="common">Sea cucumber</name>
    <dbReference type="NCBI Taxonomy" id="307972"/>
    <lineage>
        <taxon>Eukaryota</taxon>
        <taxon>Metazoa</taxon>
        <taxon>Echinodermata</taxon>
        <taxon>Eleutherozoa</taxon>
        <taxon>Echinozoa</taxon>
        <taxon>Holothuroidea</taxon>
        <taxon>Aspidochirotacea</taxon>
        <taxon>Aspidochirotida</taxon>
        <taxon>Stichopodidae</taxon>
        <taxon>Apostichopus</taxon>
    </lineage>
</organism>
<comment type="similarity">
    <text evidence="3">Belongs to the CENP-K/MCM22 family.</text>
</comment>
<protein>
    <submittedName>
        <fullName evidence="10">Putative centromere protein K</fullName>
    </submittedName>
</protein>
<dbReference type="OrthoDB" id="9445768at2759"/>
<dbReference type="GO" id="GO:0000070">
    <property type="term" value="P:mitotic sister chromatid segregation"/>
    <property type="evidence" value="ECO:0007669"/>
    <property type="project" value="TreeGrafter"/>
</dbReference>
<evidence type="ECO:0000313" key="10">
    <source>
        <dbReference type="EMBL" id="PIK47494.1"/>
    </source>
</evidence>
<evidence type="ECO:0000256" key="3">
    <source>
        <dbReference type="ARBA" id="ARBA00005795"/>
    </source>
</evidence>
<evidence type="ECO:0000313" key="11">
    <source>
        <dbReference type="Proteomes" id="UP000230750"/>
    </source>
</evidence>
<name>A0A2G8KHM1_STIJA</name>
<reference evidence="10 11" key="1">
    <citation type="journal article" date="2017" name="PLoS Biol.">
        <title>The sea cucumber genome provides insights into morphological evolution and visceral regeneration.</title>
        <authorList>
            <person name="Zhang X."/>
            <person name="Sun L."/>
            <person name="Yuan J."/>
            <person name="Sun Y."/>
            <person name="Gao Y."/>
            <person name="Zhang L."/>
            <person name="Li S."/>
            <person name="Dai H."/>
            <person name="Hamel J.F."/>
            <person name="Liu C."/>
            <person name="Yu Y."/>
            <person name="Liu S."/>
            <person name="Lin W."/>
            <person name="Guo K."/>
            <person name="Jin S."/>
            <person name="Xu P."/>
            <person name="Storey K.B."/>
            <person name="Huan P."/>
            <person name="Zhang T."/>
            <person name="Zhou Y."/>
            <person name="Zhang J."/>
            <person name="Lin C."/>
            <person name="Li X."/>
            <person name="Xing L."/>
            <person name="Huo D."/>
            <person name="Sun M."/>
            <person name="Wang L."/>
            <person name="Mercier A."/>
            <person name="Li F."/>
            <person name="Yang H."/>
            <person name="Xiang J."/>
        </authorList>
    </citation>
    <scope>NUCLEOTIDE SEQUENCE [LARGE SCALE GENOMIC DNA]</scope>
    <source>
        <strain evidence="10">Shaxun</strain>
        <tissue evidence="10">Muscle</tissue>
    </source>
</reference>
<comment type="caution">
    <text evidence="10">The sequence shown here is derived from an EMBL/GenBank/DDBJ whole genome shotgun (WGS) entry which is preliminary data.</text>
</comment>
<dbReference type="GO" id="GO:0051382">
    <property type="term" value="P:kinetochore assembly"/>
    <property type="evidence" value="ECO:0007669"/>
    <property type="project" value="InterPro"/>
</dbReference>
<evidence type="ECO:0000256" key="4">
    <source>
        <dbReference type="ARBA" id="ARBA00022454"/>
    </source>
</evidence>
<comment type="subcellular location">
    <subcellularLocation>
        <location evidence="2">Chromosome</location>
        <location evidence="2">Centromere</location>
    </subcellularLocation>
    <subcellularLocation>
        <location evidence="1">Nucleus</location>
    </subcellularLocation>
</comment>
<dbReference type="GO" id="GO:0005634">
    <property type="term" value="C:nucleus"/>
    <property type="evidence" value="ECO:0007669"/>
    <property type="project" value="UniProtKB-SubCell"/>
</dbReference>
<dbReference type="EMBL" id="MRZV01000578">
    <property type="protein sequence ID" value="PIK47494.1"/>
    <property type="molecule type" value="Genomic_DNA"/>
</dbReference>
<evidence type="ECO:0000256" key="9">
    <source>
        <dbReference type="SAM" id="MobiDB-lite"/>
    </source>
</evidence>
<dbReference type="AlphaFoldDB" id="A0A2G8KHM1"/>
<evidence type="ECO:0000256" key="6">
    <source>
        <dbReference type="ARBA" id="ARBA00023242"/>
    </source>
</evidence>
<evidence type="ECO:0000256" key="1">
    <source>
        <dbReference type="ARBA" id="ARBA00004123"/>
    </source>
</evidence>
<keyword evidence="11" id="KW-1185">Reference proteome</keyword>
<feature type="compositionally biased region" description="Polar residues" evidence="9">
    <location>
        <begin position="1"/>
        <end position="10"/>
    </location>
</feature>
<evidence type="ECO:0000256" key="8">
    <source>
        <dbReference type="SAM" id="Coils"/>
    </source>
</evidence>
<dbReference type="PANTHER" id="PTHR14401">
    <property type="entry name" value="CENTROMERE PROTEIN K"/>
    <property type="match status" value="1"/>
</dbReference>
<evidence type="ECO:0000256" key="7">
    <source>
        <dbReference type="ARBA" id="ARBA00023328"/>
    </source>
</evidence>
<proteinExistence type="inferred from homology"/>
<dbReference type="Pfam" id="PF11802">
    <property type="entry name" value="CENP-K"/>
    <property type="match status" value="1"/>
</dbReference>
<dbReference type="InterPro" id="IPR020993">
    <property type="entry name" value="Centromere_CenpK"/>
</dbReference>
<evidence type="ECO:0000256" key="2">
    <source>
        <dbReference type="ARBA" id="ARBA00004584"/>
    </source>
</evidence>
<accession>A0A2G8KHM1</accession>
<keyword evidence="4" id="KW-0158">Chromosome</keyword>
<keyword evidence="5 8" id="KW-0175">Coiled coil</keyword>
<gene>
    <name evidence="10" type="ORF">BSL78_15665</name>
</gene>
<dbReference type="GO" id="GO:0000775">
    <property type="term" value="C:chromosome, centromeric region"/>
    <property type="evidence" value="ECO:0007669"/>
    <property type="project" value="UniProtKB-SubCell"/>
</dbReference>
<dbReference type="STRING" id="307972.A0A2G8KHM1"/>
<feature type="coiled-coil region" evidence="8">
    <location>
        <begin position="61"/>
        <end position="102"/>
    </location>
</feature>
<dbReference type="PANTHER" id="PTHR14401:SF6">
    <property type="entry name" value="CENTROMERE PROTEIN K"/>
    <property type="match status" value="1"/>
</dbReference>
<feature type="region of interest" description="Disordered" evidence="9">
    <location>
        <begin position="1"/>
        <end position="24"/>
    </location>
</feature>
<dbReference type="Proteomes" id="UP000230750">
    <property type="component" value="Unassembled WGS sequence"/>
</dbReference>
<sequence length="238" mass="27600">MFNSSSASRDTAQDGPVDEGNPMISISEVKIKALKGQLATENEREHVLLPTDPETLRSLLREELESSIQQLEQTLEVIQGQRRELEEEVKWEQQVLHQQKQMQETLQNKVTMARNMSKASKTSLEADLTTTKTRMEKEIMRIMKELKYFSKKHFPHPDATDSDAIQSPNSPTDSNVLPLLDVLENFMNQSVEKEDTPYIEIDDTYWPPYIELLLRCGVLQRHEQNSNLLRLTPFHFKF</sequence>